<gene>
    <name evidence="3" type="ORF">HORIV_58040</name>
</gene>
<feature type="domain" description="Type VI secretion system IcmF C-terminal" evidence="1">
    <location>
        <begin position="240"/>
        <end position="345"/>
    </location>
</feature>
<organism evidence="3 4">
    <name type="scientific">Vreelandella olivaria</name>
    <dbReference type="NCBI Taxonomy" id="390919"/>
    <lineage>
        <taxon>Bacteria</taxon>
        <taxon>Pseudomonadati</taxon>
        <taxon>Pseudomonadota</taxon>
        <taxon>Gammaproteobacteria</taxon>
        <taxon>Oceanospirillales</taxon>
        <taxon>Halomonadaceae</taxon>
        <taxon>Vreelandella</taxon>
    </lineage>
</organism>
<dbReference type="PANTHER" id="PTHR36153">
    <property type="entry name" value="INNER MEMBRANE PROTEIN-RELATED"/>
    <property type="match status" value="1"/>
</dbReference>
<dbReference type="Pfam" id="PF06744">
    <property type="entry name" value="IcmF_C"/>
    <property type="match status" value="1"/>
</dbReference>
<evidence type="ECO:0000313" key="4">
    <source>
        <dbReference type="Proteomes" id="UP000289555"/>
    </source>
</evidence>
<dbReference type="EMBL" id="AP019416">
    <property type="protein sequence ID" value="BBI53383.1"/>
    <property type="molecule type" value="Genomic_DNA"/>
</dbReference>
<dbReference type="Proteomes" id="UP000289555">
    <property type="component" value="Chromosome"/>
</dbReference>
<name>A0ABN5X914_9GAMM</name>
<feature type="domain" description="Type VI secretion system component TssM1 helical" evidence="2">
    <location>
        <begin position="134"/>
        <end position="196"/>
    </location>
</feature>
<accession>A0ABN5X914</accession>
<reference evidence="4" key="1">
    <citation type="journal article" date="2019" name="Microbiol. Resour. Announc.">
        <title>Complete Genome Sequence of Halomonas olivaria, a Moderately Halophilic Bacterium Isolated from Olive Processing Effluents, Obtained by Nanopore Sequencing.</title>
        <authorList>
            <person name="Nagata S."/>
            <person name="Ii K.M."/>
            <person name="Tsukimi T."/>
            <person name="Miura M.C."/>
            <person name="Galipon J."/>
            <person name="Arakawa K."/>
        </authorList>
    </citation>
    <scope>NUCLEOTIDE SEQUENCE [LARGE SCALE GENOMIC DNA]</scope>
    <source>
        <strain evidence="4">TYRC17</strain>
    </source>
</reference>
<dbReference type="InterPro" id="IPR048677">
    <property type="entry name" value="TssM1_hel"/>
</dbReference>
<evidence type="ECO:0000313" key="3">
    <source>
        <dbReference type="EMBL" id="BBI53383.1"/>
    </source>
</evidence>
<sequence length="373" mass="42103">MAAVERNTSLYPELPVDDEQARKALQQSQRYQLALAIEQPFTPINQLSQERNDNPSSLAEIKTAVTALRDYLLEIEESSDAGRAAFINVRDRLSLRGDDPIYNLQRIADNTPEPVGSMLHDLADQSWQLMMASATRHLEHRWLDDVVAPYQERLAGRYPLTPNASREVALSDFEDFFAPEGTLDTFYEESLKPFIEGAPEYLVDAEGNSLLRDSLYTAIQQAEQIRRAYFSRDGALDVEFALEPVSLSPDKRRSVISVDGQLIEYAHSASQRVSMIWPNTLRGGTESRVTMVPSEINRSPRSVSQDGPWAWFRLLEQADITSISERELELRFNVDGGTMRYRLFASGAPNPYAPTGIGVPTTVSTLRRTRWQC</sequence>
<protein>
    <submittedName>
        <fullName evidence="3">Uncharacterized protein</fullName>
    </submittedName>
</protein>
<keyword evidence="4" id="KW-1185">Reference proteome</keyword>
<dbReference type="PANTHER" id="PTHR36153:SF5">
    <property type="entry name" value="EXPORTED PROTEIN"/>
    <property type="match status" value="1"/>
</dbReference>
<evidence type="ECO:0000259" key="2">
    <source>
        <dbReference type="Pfam" id="PF21070"/>
    </source>
</evidence>
<dbReference type="InterPro" id="IPR010623">
    <property type="entry name" value="IcmF_C"/>
</dbReference>
<evidence type="ECO:0000259" key="1">
    <source>
        <dbReference type="Pfam" id="PF06744"/>
    </source>
</evidence>
<dbReference type="InterPro" id="IPR053156">
    <property type="entry name" value="T6SS_TssM-like"/>
</dbReference>
<dbReference type="Pfam" id="PF21070">
    <property type="entry name" value="IcmF_helical"/>
    <property type="match status" value="1"/>
</dbReference>
<proteinExistence type="predicted"/>